<accession>A0ABQ5HXC2</accession>
<keyword evidence="15" id="KW-0233">DNA recombination</keyword>
<keyword evidence="13" id="KW-0548">Nucleotidyltransferase</keyword>
<keyword evidence="13" id="KW-0239">DNA-directed DNA polymerase</keyword>
<feature type="region of interest" description="Disordered" evidence="16">
    <location>
        <begin position="227"/>
        <end position="269"/>
    </location>
</feature>
<organism evidence="18 19">
    <name type="scientific">Tanacetum coccineum</name>
    <dbReference type="NCBI Taxonomy" id="301880"/>
    <lineage>
        <taxon>Eukaryota</taxon>
        <taxon>Viridiplantae</taxon>
        <taxon>Streptophyta</taxon>
        <taxon>Embryophyta</taxon>
        <taxon>Tracheophyta</taxon>
        <taxon>Spermatophyta</taxon>
        <taxon>Magnoliopsida</taxon>
        <taxon>eudicotyledons</taxon>
        <taxon>Gunneridae</taxon>
        <taxon>Pentapetalae</taxon>
        <taxon>asterids</taxon>
        <taxon>campanulids</taxon>
        <taxon>Asterales</taxon>
        <taxon>Asteraceae</taxon>
        <taxon>Asteroideae</taxon>
        <taxon>Anthemideae</taxon>
        <taxon>Anthemidinae</taxon>
        <taxon>Tanacetum</taxon>
    </lineage>
</organism>
<feature type="compositionally biased region" description="Basic residues" evidence="16">
    <location>
        <begin position="259"/>
        <end position="268"/>
    </location>
</feature>
<evidence type="ECO:0000256" key="10">
    <source>
        <dbReference type="ARBA" id="ARBA00022842"/>
    </source>
</evidence>
<evidence type="ECO:0000313" key="18">
    <source>
        <dbReference type="EMBL" id="GJT92515.1"/>
    </source>
</evidence>
<gene>
    <name evidence="18" type="ORF">Tco_1081360</name>
</gene>
<evidence type="ECO:0000256" key="16">
    <source>
        <dbReference type="SAM" id="MobiDB-lite"/>
    </source>
</evidence>
<evidence type="ECO:0000256" key="2">
    <source>
        <dbReference type="ARBA" id="ARBA00022612"/>
    </source>
</evidence>
<keyword evidence="19" id="KW-1185">Reference proteome</keyword>
<evidence type="ECO:0000256" key="5">
    <source>
        <dbReference type="ARBA" id="ARBA00022723"/>
    </source>
</evidence>
<dbReference type="InterPro" id="IPR039537">
    <property type="entry name" value="Retrotran_Ty1/copia-like"/>
</dbReference>
<keyword evidence="5" id="KW-0479">Metal-binding</keyword>
<reference evidence="18" key="2">
    <citation type="submission" date="2022-01" db="EMBL/GenBank/DDBJ databases">
        <authorList>
            <person name="Yamashiro T."/>
            <person name="Shiraishi A."/>
            <person name="Satake H."/>
            <person name="Nakayama K."/>
        </authorList>
    </citation>
    <scope>NUCLEOTIDE SEQUENCE</scope>
</reference>
<keyword evidence="10" id="KW-0460">Magnesium</keyword>
<evidence type="ECO:0000256" key="15">
    <source>
        <dbReference type="ARBA" id="ARBA00023172"/>
    </source>
</evidence>
<dbReference type="Proteomes" id="UP001151760">
    <property type="component" value="Unassembled WGS sequence"/>
</dbReference>
<dbReference type="InterPro" id="IPR012337">
    <property type="entry name" value="RNaseH-like_sf"/>
</dbReference>
<name>A0ABQ5HXC2_9ASTR</name>
<keyword evidence="11" id="KW-0229">DNA integration</keyword>
<feature type="compositionally biased region" description="Polar residues" evidence="16">
    <location>
        <begin position="227"/>
        <end position="243"/>
    </location>
</feature>
<dbReference type="InterPro" id="IPR054722">
    <property type="entry name" value="PolX-like_BBD"/>
</dbReference>
<reference evidence="18" key="1">
    <citation type="journal article" date="2022" name="Int. J. Mol. Sci.">
        <title>Draft Genome of Tanacetum Coccineum: Genomic Comparison of Closely Related Tanacetum-Family Plants.</title>
        <authorList>
            <person name="Yamashiro T."/>
            <person name="Shiraishi A."/>
            <person name="Nakayama K."/>
            <person name="Satake H."/>
        </authorList>
    </citation>
    <scope>NUCLEOTIDE SEQUENCE</scope>
</reference>
<keyword evidence="2" id="KW-1188">Viral release from host cell</keyword>
<evidence type="ECO:0000313" key="19">
    <source>
        <dbReference type="Proteomes" id="UP001151760"/>
    </source>
</evidence>
<keyword evidence="8" id="KW-0378">Hydrolase</keyword>
<evidence type="ECO:0000256" key="9">
    <source>
        <dbReference type="ARBA" id="ARBA00022840"/>
    </source>
</evidence>
<feature type="compositionally biased region" description="Basic and acidic residues" evidence="16">
    <location>
        <begin position="248"/>
        <end position="258"/>
    </location>
</feature>
<evidence type="ECO:0000256" key="3">
    <source>
        <dbReference type="ARBA" id="ARBA00022670"/>
    </source>
</evidence>
<keyword evidence="6" id="KW-0547">Nucleotide-binding</keyword>
<evidence type="ECO:0000256" key="13">
    <source>
        <dbReference type="ARBA" id="ARBA00022932"/>
    </source>
</evidence>
<feature type="domain" description="Integrase catalytic" evidence="17">
    <location>
        <begin position="509"/>
        <end position="630"/>
    </location>
</feature>
<protein>
    <submittedName>
        <fullName evidence="18">Retrovirus-related pol polyprotein from transposon TNT 1-94</fullName>
    </submittedName>
</protein>
<evidence type="ECO:0000256" key="12">
    <source>
        <dbReference type="ARBA" id="ARBA00022918"/>
    </source>
</evidence>
<evidence type="ECO:0000256" key="7">
    <source>
        <dbReference type="ARBA" id="ARBA00022759"/>
    </source>
</evidence>
<evidence type="ECO:0000259" key="17">
    <source>
        <dbReference type="PROSITE" id="PS50994"/>
    </source>
</evidence>
<proteinExistence type="predicted"/>
<dbReference type="EMBL" id="BQNB010020116">
    <property type="protein sequence ID" value="GJT92515.1"/>
    <property type="molecule type" value="Genomic_DNA"/>
</dbReference>
<keyword evidence="7" id="KW-0255">Endonuclease</keyword>
<evidence type="ECO:0000256" key="6">
    <source>
        <dbReference type="ARBA" id="ARBA00022741"/>
    </source>
</evidence>
<dbReference type="SUPFAM" id="SSF53098">
    <property type="entry name" value="Ribonuclease H-like"/>
    <property type="match status" value="1"/>
</dbReference>
<evidence type="ECO:0000256" key="8">
    <source>
        <dbReference type="ARBA" id="ARBA00022801"/>
    </source>
</evidence>
<dbReference type="PANTHER" id="PTHR42648:SF11">
    <property type="entry name" value="TRANSPOSON TY4-P GAG-POL POLYPROTEIN"/>
    <property type="match status" value="1"/>
</dbReference>
<evidence type="ECO:0000256" key="1">
    <source>
        <dbReference type="ARBA" id="ARBA00002180"/>
    </source>
</evidence>
<keyword evidence="9" id="KW-0067">ATP-binding</keyword>
<dbReference type="InterPro" id="IPR036397">
    <property type="entry name" value="RNaseH_sf"/>
</dbReference>
<evidence type="ECO:0000256" key="4">
    <source>
        <dbReference type="ARBA" id="ARBA00022722"/>
    </source>
</evidence>
<dbReference type="PANTHER" id="PTHR42648">
    <property type="entry name" value="TRANSPOSASE, PUTATIVE-RELATED"/>
    <property type="match status" value="1"/>
</dbReference>
<keyword evidence="13" id="KW-0808">Transferase</keyword>
<evidence type="ECO:0000256" key="11">
    <source>
        <dbReference type="ARBA" id="ARBA00022908"/>
    </source>
</evidence>
<keyword evidence="3" id="KW-0645">Protease</keyword>
<keyword evidence="4" id="KW-0540">Nuclease</keyword>
<keyword evidence="14" id="KW-0917">Virion maturation</keyword>
<sequence length="952" mass="109064">MKEIFKQMEAGVEQNAVDKQCADIERKNLLIENKNLIADCLSHELLCSVMNGVNTVSRFSKMHDAYTVEQACCLELEDEISKLKRNIQKDEHSEMIKHFSNLEVNHLNLKLKYQHLKETFGNNKSQTSQDAPEFDTALDSKNKALTDHVIALQEQNERFRATNEKVKHHYKELYDSIKITRAKNIEKITYLLTKIKKLKAQIKGKMKCVTMPAKTPKALAPGVISFTKASGSKPRNNTKNTRNLPARSDNKKIVEDHPRNKKSNLKQKNRVDSSISYKRTCVMKYLKFVHVLPVKNVLSKVRQVWKATRKLFANVGYQWKPTGRKFTLGEQCPLSRTRKEKAISIGIPTIAETQKIDVPVQCNPVVQIVLWYLDSGCSKHMTGNRSRLKNFLKNLIEIVRFENDHFGAIMGYGDYVIGDSVISRVYYVEGLRHNLFSVRQFCDSDLKVGFRKHSCYVRDVQGVELLKGSHGSNLYTISVEDMMKSSPICLLSKASKNKSWLWHVKFLRSKDETLEFVIKFIKQIQVGLNKIIRYIRTDNDIEFVNQVLSEFYESVGIFHQKSISRTPQQNGVVERRNHTLVEVARTMLIFSKASMFLWAEAVATACYTQNRFIIHTRHNKTPYELVHDKKPDIKFLLVIGALCYPTNDSEDLRKLKATTDIGIFVGYAPNRKVYPIDGSFVGLEYGRYSVSKVLDTAYRGFLGVGTTFDIFQNILFPYSLNTAYWSSWIWRIGSCFLRGLWTRAYFIAPRQISSGLVPNPIHVAPYVPPTNKDLDILFQPMFDEYFEPPNVERPVPPTHAVQVPVVSAGVAAGPTIEDNTFAQAVNDPFANVFALEPSSEESSSGDVFDNPSRLVSTRKQLATDALWCFYYSVFSKVEPTNFKTVMTEACWFKAMQEEIHEFDRLQNKAWLVVKGYRQEEGIDFVESFTLVARIEAIRIFIANAANKNMIIY</sequence>
<dbReference type="Gene3D" id="3.30.420.10">
    <property type="entry name" value="Ribonuclease H-like superfamily/Ribonuclease H"/>
    <property type="match status" value="1"/>
</dbReference>
<dbReference type="Pfam" id="PF22936">
    <property type="entry name" value="Pol_BBD"/>
    <property type="match status" value="1"/>
</dbReference>
<comment type="function">
    <text evidence="1">The aspartyl protease (PR) mediates the proteolytic cleavages of the Gag and Gag-Pol polyproteins after assembly of the VLP.</text>
</comment>
<keyword evidence="12" id="KW-0695">RNA-directed DNA polymerase</keyword>
<comment type="caution">
    <text evidence="18">The sequence shown here is derived from an EMBL/GenBank/DDBJ whole genome shotgun (WGS) entry which is preliminary data.</text>
</comment>
<evidence type="ECO:0000256" key="14">
    <source>
        <dbReference type="ARBA" id="ARBA00023113"/>
    </source>
</evidence>
<dbReference type="InterPro" id="IPR001584">
    <property type="entry name" value="Integrase_cat-core"/>
</dbReference>
<dbReference type="PROSITE" id="PS50994">
    <property type="entry name" value="INTEGRASE"/>
    <property type="match status" value="1"/>
</dbReference>